<dbReference type="OMA" id="KMADYLF"/>
<proteinExistence type="predicted"/>
<dbReference type="Proteomes" id="UP000005237">
    <property type="component" value="Unassembled WGS sequence"/>
</dbReference>
<feature type="signal peptide" evidence="1">
    <location>
        <begin position="1"/>
        <end position="24"/>
    </location>
</feature>
<evidence type="ECO:0000256" key="1">
    <source>
        <dbReference type="SAM" id="SignalP"/>
    </source>
</evidence>
<protein>
    <submittedName>
        <fullName evidence="2">Uncharacterized protein</fullName>
    </submittedName>
</protein>
<evidence type="ECO:0000313" key="2">
    <source>
        <dbReference type="EnsemblMetazoa" id="CJA03136.1"/>
    </source>
</evidence>
<evidence type="ECO:0000313" key="3">
    <source>
        <dbReference type="Proteomes" id="UP000005237"/>
    </source>
</evidence>
<dbReference type="AlphaFoldDB" id="A0A8R1HJ25"/>
<accession>A0A8R1HJ25</accession>
<reference evidence="2" key="2">
    <citation type="submission" date="2022-06" db="UniProtKB">
        <authorList>
            <consortium name="EnsemblMetazoa"/>
        </authorList>
    </citation>
    <scope>IDENTIFICATION</scope>
    <source>
        <strain evidence="2">DF5081</strain>
    </source>
</reference>
<keyword evidence="1" id="KW-0732">Signal</keyword>
<reference evidence="3" key="1">
    <citation type="submission" date="2010-08" db="EMBL/GenBank/DDBJ databases">
        <authorList>
            <consortium name="Caenorhabditis japonica Sequencing Consortium"/>
            <person name="Wilson R.K."/>
        </authorList>
    </citation>
    <scope>NUCLEOTIDE SEQUENCE [LARGE SCALE GENOMIC DNA]</scope>
    <source>
        <strain evidence="3">DF5081</strain>
    </source>
</reference>
<feature type="chain" id="PRO_5035884843" evidence="1">
    <location>
        <begin position="25"/>
        <end position="178"/>
    </location>
</feature>
<dbReference type="EnsemblMetazoa" id="CJA03136.1">
    <property type="protein sequence ID" value="CJA03136.1"/>
    <property type="gene ID" value="WBGene00122340"/>
</dbReference>
<sequence length="178" mass="20524">MNPSVVVRRLLFLLYTILNLSTNAKPLIDDKYTILTMSNAVIGEPQFFENEDDVKDVVRNQDKFMELYSELKPPKEPPMSIMSGNIPDHLIMKMADYLFGLLQGTGEVVKPMPTTTTPFTPELLPFRSADLAVNRNLPQVVTNFGEIRRKSSKFRGVSRRKSEKLWRKTRMERMMGRI</sequence>
<keyword evidence="3" id="KW-1185">Reference proteome</keyword>
<organism evidence="2 3">
    <name type="scientific">Caenorhabditis japonica</name>
    <dbReference type="NCBI Taxonomy" id="281687"/>
    <lineage>
        <taxon>Eukaryota</taxon>
        <taxon>Metazoa</taxon>
        <taxon>Ecdysozoa</taxon>
        <taxon>Nematoda</taxon>
        <taxon>Chromadorea</taxon>
        <taxon>Rhabditida</taxon>
        <taxon>Rhabditina</taxon>
        <taxon>Rhabditomorpha</taxon>
        <taxon>Rhabditoidea</taxon>
        <taxon>Rhabditidae</taxon>
        <taxon>Peloderinae</taxon>
        <taxon>Caenorhabditis</taxon>
    </lineage>
</organism>
<name>A0A8R1HJ25_CAEJA</name>